<keyword evidence="3" id="KW-0813">Transport</keyword>
<evidence type="ECO:0000256" key="5">
    <source>
        <dbReference type="ARBA" id="ARBA00022970"/>
    </source>
</evidence>
<feature type="transmembrane region" description="Helical" evidence="9">
    <location>
        <begin position="83"/>
        <end position="101"/>
    </location>
</feature>
<dbReference type="Gene3D" id="1.20.1740.10">
    <property type="entry name" value="Amino acid/polyamine transporter I"/>
    <property type="match status" value="1"/>
</dbReference>
<keyword evidence="12" id="KW-1185">Reference proteome</keyword>
<dbReference type="PANTHER" id="PTHR43341:SF4">
    <property type="entry name" value="ARGININE PERMEASE CAN1-RELATED"/>
    <property type="match status" value="1"/>
</dbReference>
<organism evidence="11 12">
    <name type="scientific">Zygosaccharomyces mellis</name>
    <dbReference type="NCBI Taxonomy" id="42258"/>
    <lineage>
        <taxon>Eukaryota</taxon>
        <taxon>Fungi</taxon>
        <taxon>Dikarya</taxon>
        <taxon>Ascomycota</taxon>
        <taxon>Saccharomycotina</taxon>
        <taxon>Saccharomycetes</taxon>
        <taxon>Saccharomycetales</taxon>
        <taxon>Saccharomycetaceae</taxon>
        <taxon>Zygosaccharomyces</taxon>
    </lineage>
</organism>
<feature type="transmembrane region" description="Helical" evidence="9">
    <location>
        <begin position="218"/>
        <end position="242"/>
    </location>
</feature>
<dbReference type="GO" id="GO:0015171">
    <property type="term" value="F:amino acid transmembrane transporter activity"/>
    <property type="evidence" value="ECO:0007669"/>
    <property type="project" value="TreeGrafter"/>
</dbReference>
<feature type="transmembrane region" description="Helical" evidence="9">
    <location>
        <begin position="107"/>
        <end position="126"/>
    </location>
</feature>
<dbReference type="Pfam" id="PF00324">
    <property type="entry name" value="AA_permease"/>
    <property type="match status" value="1"/>
</dbReference>
<evidence type="ECO:0000256" key="6">
    <source>
        <dbReference type="ARBA" id="ARBA00022989"/>
    </source>
</evidence>
<feature type="transmembrane region" description="Helical" evidence="9">
    <location>
        <begin position="441"/>
        <end position="462"/>
    </location>
</feature>
<keyword evidence="5" id="KW-0029">Amino-acid transport</keyword>
<dbReference type="PIRSF" id="PIRSF006060">
    <property type="entry name" value="AA_transporter"/>
    <property type="match status" value="1"/>
</dbReference>
<evidence type="ECO:0000256" key="8">
    <source>
        <dbReference type="SAM" id="MobiDB-lite"/>
    </source>
</evidence>
<sequence length="580" mass="64999">MDNKGSLEFSQHELNNIGNTADKPYTDEAYVKEYDQSISSQPKENDGYGYCVDEEYGRDDSVDDEKGEVRNTQVKRALKPRHVGMIALGGTIGTGLFVGISEPLENAGPVGMLIAYLFMASIAFSVMQSLGEMATFIPVTSAFSVFSQRFLSPALGAANGYMYWFSWSITFALELSVIGQIVQYWTFKVPLAAWISIFWVLIAALNFCPVKFYGEFEFWIAFIKVITIVGFILYCFIMVCGAGKTGPVGFRYWRHGYAFGTGIISKNRNEARFLGWVSSLINAAFTYQGTELVGITAGEAANPRKTVPKSIKRTLWRILIFYILSLLFVGLLVPYNDHGLYDSRSYASSSPFILAIKNSGTKVLPDIFNAVILTTVISAANSDVYVGSRVMYSMARNRLAPSVLAKATKGGVPYASVLFTSAIGALAYLETSSSGANVFNWLMNITGVAGFFSWWLISWSHIRFMKALKHRGISRNDLPFKASFMPWIAIYSFIFMTIIILIQGFTCFTPHFSASDFVASYISVGLFFVIWLLFQIWFRCPLLVPIEKMDIDTDRRDVEAEVWEEEPPKTLWDKFWNIVA</sequence>
<feature type="transmembrane region" description="Helical" evidence="9">
    <location>
        <begin position="314"/>
        <end position="335"/>
    </location>
</feature>
<dbReference type="PANTHER" id="PTHR43341">
    <property type="entry name" value="AMINO ACID PERMEASE"/>
    <property type="match status" value="1"/>
</dbReference>
<proteinExistence type="inferred from homology"/>
<dbReference type="Proteomes" id="UP000301737">
    <property type="component" value="Unassembled WGS sequence"/>
</dbReference>
<gene>
    <name evidence="11" type="primary">CAN1</name>
    <name evidence="11" type="ORF">ZYGM_001514</name>
</gene>
<protein>
    <submittedName>
        <fullName evidence="11">Arginine transporter Can1</fullName>
    </submittedName>
</protein>
<feature type="transmembrane region" description="Helical" evidence="9">
    <location>
        <begin position="191"/>
        <end position="212"/>
    </location>
</feature>
<dbReference type="OrthoDB" id="3900342at2759"/>
<feature type="transmembrane region" description="Helical" evidence="9">
    <location>
        <begin position="163"/>
        <end position="184"/>
    </location>
</feature>
<reference evidence="11 12" key="1">
    <citation type="submission" date="2019-01" db="EMBL/GenBank/DDBJ databases">
        <title>Draft Genome Sequencing of Zygosaccharomyces mellis Ca-7.</title>
        <authorList>
            <person name="Shiwa Y."/>
            <person name="Kanesaki Y."/>
            <person name="Ishige T."/>
            <person name="Mura K."/>
            <person name="Hori T."/>
            <person name="Tamura T."/>
        </authorList>
    </citation>
    <scope>NUCLEOTIDE SEQUENCE [LARGE SCALE GENOMIC DNA]</scope>
    <source>
        <strain evidence="11 12">Ca-7</strain>
    </source>
</reference>
<evidence type="ECO:0000313" key="11">
    <source>
        <dbReference type="EMBL" id="GCF00950.1"/>
    </source>
</evidence>
<keyword evidence="7 9" id="KW-0472">Membrane</keyword>
<feature type="transmembrane region" description="Helical" evidence="9">
    <location>
        <begin position="517"/>
        <end position="538"/>
    </location>
</feature>
<evidence type="ECO:0000256" key="2">
    <source>
        <dbReference type="ARBA" id="ARBA00006983"/>
    </source>
</evidence>
<evidence type="ECO:0000256" key="7">
    <source>
        <dbReference type="ARBA" id="ARBA00023136"/>
    </source>
</evidence>
<keyword evidence="6 9" id="KW-1133">Transmembrane helix</keyword>
<dbReference type="InterPro" id="IPR004762">
    <property type="entry name" value="Amino_acid_permease_fungi"/>
</dbReference>
<feature type="transmembrane region" description="Helical" evidence="9">
    <location>
        <begin position="367"/>
        <end position="386"/>
    </location>
</feature>
<dbReference type="AlphaFoldDB" id="A0A4C2EDK1"/>
<dbReference type="InterPro" id="IPR004840">
    <property type="entry name" value="Amino_acid_permease_CS"/>
</dbReference>
<feature type="transmembrane region" description="Helical" evidence="9">
    <location>
        <begin position="483"/>
        <end position="505"/>
    </location>
</feature>
<keyword evidence="4 9" id="KW-0812">Transmembrane</keyword>
<dbReference type="EMBL" id="BIMX01000024">
    <property type="protein sequence ID" value="GCF00950.1"/>
    <property type="molecule type" value="Genomic_DNA"/>
</dbReference>
<evidence type="ECO:0000256" key="3">
    <source>
        <dbReference type="ARBA" id="ARBA00022448"/>
    </source>
</evidence>
<accession>A0A4C2EDK1</accession>
<evidence type="ECO:0000256" key="4">
    <source>
        <dbReference type="ARBA" id="ARBA00022692"/>
    </source>
</evidence>
<comment type="similarity">
    <text evidence="2">Belongs to the amino acid-polyamine-organocation (APC) superfamily. YAT (TC 2.A.3.10) family.</text>
</comment>
<evidence type="ECO:0000256" key="1">
    <source>
        <dbReference type="ARBA" id="ARBA00004141"/>
    </source>
</evidence>
<comment type="subcellular location">
    <subcellularLocation>
        <location evidence="1">Membrane</location>
        <topology evidence="1">Multi-pass membrane protein</topology>
    </subcellularLocation>
</comment>
<evidence type="ECO:0000259" key="10">
    <source>
        <dbReference type="Pfam" id="PF00324"/>
    </source>
</evidence>
<evidence type="ECO:0000313" key="12">
    <source>
        <dbReference type="Proteomes" id="UP000301737"/>
    </source>
</evidence>
<name>A0A4C2EDK1_9SACH</name>
<dbReference type="InterPro" id="IPR004841">
    <property type="entry name" value="AA-permease/SLC12A_dom"/>
</dbReference>
<dbReference type="FunFam" id="1.20.1740.10:FF:000006">
    <property type="entry name" value="General amino acid permease"/>
    <property type="match status" value="1"/>
</dbReference>
<comment type="caution">
    <text evidence="11">The sequence shown here is derived from an EMBL/GenBank/DDBJ whole genome shotgun (WGS) entry which is preliminary data.</text>
</comment>
<dbReference type="NCBIfam" id="TIGR00913">
    <property type="entry name" value="2A0310"/>
    <property type="match status" value="1"/>
</dbReference>
<dbReference type="GO" id="GO:0016020">
    <property type="term" value="C:membrane"/>
    <property type="evidence" value="ECO:0007669"/>
    <property type="project" value="UniProtKB-SubCell"/>
</dbReference>
<feature type="compositionally biased region" description="Polar residues" evidence="8">
    <location>
        <begin position="8"/>
        <end position="19"/>
    </location>
</feature>
<evidence type="ECO:0000256" key="9">
    <source>
        <dbReference type="SAM" id="Phobius"/>
    </source>
</evidence>
<feature type="domain" description="Amino acid permease/ SLC12A" evidence="10">
    <location>
        <begin position="82"/>
        <end position="542"/>
    </location>
</feature>
<feature type="transmembrane region" description="Helical" evidence="9">
    <location>
        <begin position="407"/>
        <end position="429"/>
    </location>
</feature>
<feature type="region of interest" description="Disordered" evidence="8">
    <location>
        <begin position="1"/>
        <end position="25"/>
    </location>
</feature>
<dbReference type="InterPro" id="IPR050524">
    <property type="entry name" value="APC_YAT"/>
</dbReference>
<dbReference type="PROSITE" id="PS00218">
    <property type="entry name" value="AMINO_ACID_PERMEASE_1"/>
    <property type="match status" value="1"/>
</dbReference>